<dbReference type="InterPro" id="IPR019289">
    <property type="entry name" value="Phage_tail_E/E"/>
</dbReference>
<accession>Q602Z2</accession>
<dbReference type="KEGG" id="mca:MCA2916"/>
<name>Q602Z2_METCA</name>
<dbReference type="STRING" id="243233.MCA2916"/>
<proteinExistence type="predicted"/>
<dbReference type="HOGENOM" id="CLU_161312_2_0_6"/>
<organism evidence="2 3">
    <name type="scientific">Methylococcus capsulatus (strain ATCC 33009 / NCIMB 11132 / Bath)</name>
    <dbReference type="NCBI Taxonomy" id="243233"/>
    <lineage>
        <taxon>Bacteria</taxon>
        <taxon>Pseudomonadati</taxon>
        <taxon>Pseudomonadota</taxon>
        <taxon>Gammaproteobacteria</taxon>
        <taxon>Methylococcales</taxon>
        <taxon>Methylococcaceae</taxon>
        <taxon>Methylococcus</taxon>
    </lineage>
</organism>
<dbReference type="EMBL" id="AE017282">
    <property type="protein sequence ID" value="AAU91004.1"/>
    <property type="molecule type" value="Genomic_DNA"/>
</dbReference>
<gene>
    <name evidence="2" type="ordered locus">MCA2916</name>
</gene>
<dbReference type="Proteomes" id="UP000006821">
    <property type="component" value="Chromosome"/>
</dbReference>
<evidence type="ECO:0000313" key="2">
    <source>
        <dbReference type="EMBL" id="AAU91004.1"/>
    </source>
</evidence>
<dbReference type="Pfam" id="PF10109">
    <property type="entry name" value="Phage_TAC_7"/>
    <property type="match status" value="1"/>
</dbReference>
<protein>
    <recommendedName>
        <fullName evidence="4">Phage tail assembly protein</fullName>
    </recommendedName>
</protein>
<dbReference type="GeneID" id="88225086"/>
<evidence type="ECO:0008006" key="4">
    <source>
        <dbReference type="Google" id="ProtNLM"/>
    </source>
</evidence>
<dbReference type="AlphaFoldDB" id="Q602Z2"/>
<dbReference type="eggNOG" id="ENOG5032NJV">
    <property type="taxonomic scope" value="Bacteria"/>
</dbReference>
<evidence type="ECO:0000256" key="1">
    <source>
        <dbReference type="SAM" id="MobiDB-lite"/>
    </source>
</evidence>
<dbReference type="RefSeq" id="WP_010962110.1">
    <property type="nucleotide sequence ID" value="NC_002977.6"/>
</dbReference>
<sequence>MNKIKLHEPLKTGDGRTLTELTMRAPKVKDLKAAQRFGGSDADVEVALIASLVGVVPEDLDELGLADYRRLQDSFRRFSDPDGGAVEGDGAAGPVVPVPAQ</sequence>
<feature type="region of interest" description="Disordered" evidence="1">
    <location>
        <begin position="79"/>
        <end position="101"/>
    </location>
</feature>
<evidence type="ECO:0000313" key="3">
    <source>
        <dbReference type="Proteomes" id="UP000006821"/>
    </source>
</evidence>
<reference evidence="2 3" key="1">
    <citation type="journal article" date="2004" name="PLoS Biol.">
        <title>Genomic insights into methanotrophy: the complete genome sequence of Methylococcus capsulatus (Bath).</title>
        <authorList>
            <person name="Ward N.L."/>
            <person name="Larsen O."/>
            <person name="Sakwa J."/>
            <person name="Bruseth L."/>
            <person name="Khouri H.M."/>
            <person name="Durkin A.S."/>
            <person name="Dimitrov G."/>
            <person name="Jiang L."/>
            <person name="Scanlan D."/>
            <person name="Kang K.H."/>
            <person name="Lewis M.R."/>
            <person name="Nelson K.E."/>
            <person name="Methe B.A."/>
            <person name="Wu M."/>
            <person name="Heidelberg J.F."/>
            <person name="Paulsen I.T."/>
            <person name="Fouts D.E."/>
            <person name="Ravel J."/>
            <person name="Tettelin H."/>
            <person name="Ren Q."/>
            <person name="Read T.D."/>
            <person name="DeBoy R.T."/>
            <person name="Seshadri R."/>
            <person name="Salzberg S.L."/>
            <person name="Jensen H.B."/>
            <person name="Birkeland N.K."/>
            <person name="Nelson W.C."/>
            <person name="Dodson R.J."/>
            <person name="Grindhaug S.H."/>
            <person name="Holt I.E."/>
            <person name="Eidhammer I."/>
            <person name="Jonasen I."/>
            <person name="Vanaken S."/>
            <person name="Utterback T.R."/>
            <person name="Feldblyum T.V."/>
            <person name="Fraser C.M."/>
            <person name="Lillehaug J.R."/>
            <person name="Eisen J.A."/>
        </authorList>
    </citation>
    <scope>NUCLEOTIDE SEQUENCE [LARGE SCALE GENOMIC DNA]</scope>
    <source>
        <strain evidence="3">ATCC 33009 / NCIMB 11132 / Bath</strain>
    </source>
</reference>